<accession>A0A6I4UFJ7</accession>
<name>A0A6I4UFJ7_9SPHN</name>
<evidence type="ECO:0000313" key="5">
    <source>
        <dbReference type="Proteomes" id="UP000548685"/>
    </source>
</evidence>
<dbReference type="EMBL" id="JACICE010000001">
    <property type="protein sequence ID" value="MBB3775106.1"/>
    <property type="molecule type" value="Genomic_DNA"/>
</dbReference>
<reference evidence="2 5" key="2">
    <citation type="submission" date="2020-08" db="EMBL/GenBank/DDBJ databases">
        <title>Genomic Encyclopedia of Type Strains, Phase IV (KMG-IV): sequencing the most valuable type-strain genomes for metagenomic binning, comparative biology and taxonomic classification.</title>
        <authorList>
            <person name="Goeker M."/>
        </authorList>
    </citation>
    <scope>NUCLEOTIDE SEQUENCE [LARGE SCALE GENOMIC DNA]</scope>
    <source>
        <strain evidence="2 5">DSM 8510</strain>
    </source>
</reference>
<protein>
    <recommendedName>
        <fullName evidence="6">Rap1a immunity protein domain-containing protein</fullName>
    </recommendedName>
</protein>
<evidence type="ECO:0000256" key="1">
    <source>
        <dbReference type="SAM" id="SignalP"/>
    </source>
</evidence>
<evidence type="ECO:0000313" key="4">
    <source>
        <dbReference type="Proteomes" id="UP000430021"/>
    </source>
</evidence>
<reference evidence="3 4" key="1">
    <citation type="submission" date="2019-12" db="EMBL/GenBank/DDBJ databases">
        <title>Genomic-based taxomic classification of the family Erythrobacteraceae.</title>
        <authorList>
            <person name="Xu L."/>
        </authorList>
    </citation>
    <scope>NUCLEOTIDE SEQUENCE [LARGE SCALE GENOMIC DNA]</scope>
    <source>
        <strain evidence="3 4">JCM 10282</strain>
    </source>
</reference>
<feature type="signal peptide" evidence="1">
    <location>
        <begin position="1"/>
        <end position="22"/>
    </location>
</feature>
<evidence type="ECO:0008006" key="6">
    <source>
        <dbReference type="Google" id="ProtNLM"/>
    </source>
</evidence>
<dbReference type="Proteomes" id="UP000548685">
    <property type="component" value="Unassembled WGS sequence"/>
</dbReference>
<comment type="caution">
    <text evidence="3">The sequence shown here is derived from an EMBL/GenBank/DDBJ whole genome shotgun (WGS) entry which is preliminary data.</text>
</comment>
<keyword evidence="1" id="KW-0732">Signal</keyword>
<gene>
    <name evidence="2" type="ORF">FHS52_001049</name>
    <name evidence="3" type="ORF">GRI59_01400</name>
</gene>
<dbReference type="RefSeq" id="WP_160759415.1">
    <property type="nucleotide sequence ID" value="NZ_BAAADZ010000002.1"/>
</dbReference>
<feature type="chain" id="PRO_5026178256" description="Rap1a immunity protein domain-containing protein" evidence="1">
    <location>
        <begin position="23"/>
        <end position="136"/>
    </location>
</feature>
<sequence length="136" mass="14401">MLRVMALALVASALVMSGASIAQTVPTTAITPSPDMTVAAFLARVDQLRTGGPEWTLSPEAGELFGAISAVGKAYRQTLADRLTAGQPVEACLPPEAEIESDVLFAHLAGYTPEAAARTTIREAFSQLVRQRFPCR</sequence>
<evidence type="ECO:0000313" key="2">
    <source>
        <dbReference type="EMBL" id="MBB3775106.1"/>
    </source>
</evidence>
<dbReference type="AlphaFoldDB" id="A0A6I4UFJ7"/>
<dbReference type="Proteomes" id="UP000430021">
    <property type="component" value="Unassembled WGS sequence"/>
</dbReference>
<proteinExistence type="predicted"/>
<evidence type="ECO:0000313" key="3">
    <source>
        <dbReference type="EMBL" id="MXP37266.1"/>
    </source>
</evidence>
<organism evidence="3 4">
    <name type="scientific">Erythrobacter ramosus</name>
    <dbReference type="NCBI Taxonomy" id="35811"/>
    <lineage>
        <taxon>Bacteria</taxon>
        <taxon>Pseudomonadati</taxon>
        <taxon>Pseudomonadota</taxon>
        <taxon>Alphaproteobacteria</taxon>
        <taxon>Sphingomonadales</taxon>
        <taxon>Erythrobacteraceae</taxon>
        <taxon>Erythrobacter/Porphyrobacter group</taxon>
        <taxon>Erythrobacter</taxon>
    </lineage>
</organism>
<dbReference type="EMBL" id="WTYB01000001">
    <property type="protein sequence ID" value="MXP37266.1"/>
    <property type="molecule type" value="Genomic_DNA"/>
</dbReference>
<keyword evidence="5" id="KW-1185">Reference proteome</keyword>